<accession>W2R234</accession>
<dbReference type="VEuPathDB" id="FungiDB:PPTG_21578"/>
<dbReference type="GeneID" id="20190177"/>
<name>W2R234_PHYN3</name>
<dbReference type="Proteomes" id="UP000018817">
    <property type="component" value="Unassembled WGS sequence"/>
</dbReference>
<dbReference type="OrthoDB" id="167437at2759"/>
<protein>
    <submittedName>
        <fullName evidence="1">Uncharacterized protein</fullName>
    </submittedName>
</protein>
<organism evidence="1 2">
    <name type="scientific">Phytophthora nicotianae (strain INRA-310)</name>
    <name type="common">Phytophthora parasitica</name>
    <dbReference type="NCBI Taxonomy" id="761204"/>
    <lineage>
        <taxon>Eukaryota</taxon>
        <taxon>Sar</taxon>
        <taxon>Stramenopiles</taxon>
        <taxon>Oomycota</taxon>
        <taxon>Peronosporomycetes</taxon>
        <taxon>Peronosporales</taxon>
        <taxon>Peronosporaceae</taxon>
        <taxon>Phytophthora</taxon>
    </lineage>
</organism>
<sequence length="82" mass="9020">MVKEPVHARDIRRMVNAFSSANVPSIEIRKQAILFSADETYGGNPNYHRAPTAGETTDRMQLDAVNEGFPNSANLSSKELGE</sequence>
<gene>
    <name evidence="1" type="ORF">PPTG_21578</name>
</gene>
<reference evidence="1 2" key="2">
    <citation type="submission" date="2013-11" db="EMBL/GenBank/DDBJ databases">
        <title>The Genome Sequence of Phytophthora parasitica INRA-310.</title>
        <authorList>
            <consortium name="The Broad Institute Genomics Platform"/>
            <person name="Russ C."/>
            <person name="Tyler B."/>
            <person name="Panabieres F."/>
            <person name="Shan W."/>
            <person name="Tripathy S."/>
            <person name="Grunwald N."/>
            <person name="Machado M."/>
            <person name="Johnson C.S."/>
            <person name="Arredondo F."/>
            <person name="Hong C."/>
            <person name="Coffey M."/>
            <person name="Young S.K."/>
            <person name="Zeng Q."/>
            <person name="Gargeya S."/>
            <person name="Fitzgerald M."/>
            <person name="Abouelleil A."/>
            <person name="Alvarado L."/>
            <person name="Chapman S.B."/>
            <person name="Gainer-Dewar J."/>
            <person name="Goldberg J."/>
            <person name="Griggs A."/>
            <person name="Gujja S."/>
            <person name="Hansen M."/>
            <person name="Howarth C."/>
            <person name="Imamovic A."/>
            <person name="Ireland A."/>
            <person name="Larimer J."/>
            <person name="McCowan C."/>
            <person name="Murphy C."/>
            <person name="Pearson M."/>
            <person name="Poon T.W."/>
            <person name="Priest M."/>
            <person name="Roberts A."/>
            <person name="Saif S."/>
            <person name="Shea T."/>
            <person name="Sykes S."/>
            <person name="Wortman J."/>
            <person name="Nusbaum C."/>
            <person name="Birren B."/>
        </authorList>
    </citation>
    <scope>NUCLEOTIDE SEQUENCE [LARGE SCALE GENOMIC DNA]</scope>
    <source>
        <strain evidence="1 2">INRA-310</strain>
    </source>
</reference>
<dbReference type="AlphaFoldDB" id="W2R234"/>
<evidence type="ECO:0000313" key="2">
    <source>
        <dbReference type="Proteomes" id="UP000018817"/>
    </source>
</evidence>
<proteinExistence type="predicted"/>
<dbReference type="EMBL" id="KI669566">
    <property type="protein sequence ID" value="ETN18575.1"/>
    <property type="molecule type" value="Genomic_DNA"/>
</dbReference>
<reference evidence="2" key="1">
    <citation type="submission" date="2011-12" db="EMBL/GenBank/DDBJ databases">
        <authorList>
            <consortium name="The Broad Institute Genome Sequencing Platform"/>
            <person name="Russ C."/>
            <person name="Tyler B."/>
            <person name="Panabieres F."/>
            <person name="Shan W."/>
            <person name="Tripathy S."/>
            <person name="Grunwald N."/>
            <person name="Machado M."/>
            <person name="Young S.K."/>
            <person name="Zeng Q."/>
            <person name="Gargeya S."/>
            <person name="Fitzgerald M."/>
            <person name="Haas B."/>
            <person name="Abouelleil A."/>
            <person name="Alvarado L."/>
            <person name="Arachchi H.M."/>
            <person name="Berlin A."/>
            <person name="Chapman S.B."/>
            <person name="Gearin G."/>
            <person name="Goldberg J."/>
            <person name="Griggs A."/>
            <person name="Gujja S."/>
            <person name="Hansen M."/>
            <person name="Heiman D."/>
            <person name="Howarth C."/>
            <person name="Larimer J."/>
            <person name="Lui A."/>
            <person name="MacDonald P.J.P."/>
            <person name="McCowen C."/>
            <person name="Montmayeur A."/>
            <person name="Murphy C."/>
            <person name="Neiman D."/>
            <person name="Pearson M."/>
            <person name="Priest M."/>
            <person name="Roberts A."/>
            <person name="Saif S."/>
            <person name="Shea T."/>
            <person name="Sisk P."/>
            <person name="Stolte C."/>
            <person name="Sykes S."/>
            <person name="Wortman J."/>
            <person name="Nusbaum C."/>
            <person name="Birren B."/>
        </authorList>
    </citation>
    <scope>NUCLEOTIDE SEQUENCE [LARGE SCALE GENOMIC DNA]</scope>
    <source>
        <strain evidence="2">INRA-310</strain>
    </source>
</reference>
<dbReference type="RefSeq" id="XP_008896636.1">
    <property type="nucleotide sequence ID" value="XM_008898388.1"/>
</dbReference>
<evidence type="ECO:0000313" key="1">
    <source>
        <dbReference type="EMBL" id="ETN18575.1"/>
    </source>
</evidence>